<dbReference type="InterPro" id="IPR004919">
    <property type="entry name" value="GmrSD_N"/>
</dbReference>
<dbReference type="PANTHER" id="PTHR37292">
    <property type="entry name" value="VNG6097C"/>
    <property type="match status" value="1"/>
</dbReference>
<dbReference type="RefSeq" id="WP_184137364.1">
    <property type="nucleotide sequence ID" value="NZ_JACHKT010000046.1"/>
</dbReference>
<dbReference type="PANTHER" id="PTHR37292:SF2">
    <property type="entry name" value="DUF262 DOMAIN-CONTAINING PROTEIN"/>
    <property type="match status" value="1"/>
</dbReference>
<comment type="caution">
    <text evidence="2">The sequence shown here is derived from an EMBL/GenBank/DDBJ whole genome shotgun (WGS) entry which is preliminary data.</text>
</comment>
<evidence type="ECO:0000313" key="3">
    <source>
        <dbReference type="Proteomes" id="UP000524404"/>
    </source>
</evidence>
<protein>
    <submittedName>
        <fullName evidence="2">Uncharacterized protein with ParB-like and HNH nuclease domain</fullName>
    </submittedName>
</protein>
<dbReference type="AlphaFoldDB" id="A0A841EWM9"/>
<feature type="domain" description="GmrSD restriction endonucleases N-terminal" evidence="1">
    <location>
        <begin position="18"/>
        <end position="235"/>
    </location>
</feature>
<gene>
    <name evidence="2" type="ORF">HNP25_004167</name>
</gene>
<keyword evidence="3" id="KW-1185">Reference proteome</keyword>
<dbReference type="Proteomes" id="UP000524404">
    <property type="component" value="Unassembled WGS sequence"/>
</dbReference>
<name>A0A841EWM9_9BACT</name>
<organism evidence="2 3">
    <name type="scientific">Arcicella rosea</name>
    <dbReference type="NCBI Taxonomy" id="502909"/>
    <lineage>
        <taxon>Bacteria</taxon>
        <taxon>Pseudomonadati</taxon>
        <taxon>Bacteroidota</taxon>
        <taxon>Cytophagia</taxon>
        <taxon>Cytophagales</taxon>
        <taxon>Flectobacillaceae</taxon>
        <taxon>Arcicella</taxon>
    </lineage>
</organism>
<proteinExistence type="predicted"/>
<accession>A0A841EWM9</accession>
<reference evidence="2 3" key="1">
    <citation type="submission" date="2020-08" db="EMBL/GenBank/DDBJ databases">
        <title>Functional genomics of gut bacteria from endangered species of beetles.</title>
        <authorList>
            <person name="Carlos-Shanley C."/>
        </authorList>
    </citation>
    <scope>NUCLEOTIDE SEQUENCE [LARGE SCALE GENOMIC DNA]</scope>
    <source>
        <strain evidence="2 3">S00070</strain>
    </source>
</reference>
<sequence length="542" mass="63966">MTGIVKIKPDKQSLPDYINDFEKGGLQVPAFQRDFLWTNDKKLELFDSIKKGYPIGSILLWQPNFNDEDDYKKLGSDRLGSYETPTRINNFFYILDGFQRLSTLIGCLFHPNRAKQKGIEKDENEWQKKFNIVYNLKDEEFEINRSKGFQGLEFYQVPIYKLVDGKEFFSFQRSLFNNDDAELYIQRYEEMSLVFQKYEIPNIEIHGGSVSEAVDIFQRLNSTGSPITADWIVSARAFGKDNNFRFGTEIDRLLDSKLSKLNFDSLKRNVILQCITNSFDGVFFDQMSKNSSKKLEDLVDRNDFIPVTKKTFGAIEKAVEFLFQYLFVLDSKFLPYNNQLIFITDFFNKIDNPSQIHIDKLKYWFWVTTYSNYFTIYNLSKQRKAYEEFQKFLEDENYNPIYFDKPIPFETVEFPPKIEMGSVRSKALGLFMLQYQMKNLPLDVSQVNGYKKYYLFGDVEDINISENTVLIIDDGKQIYKKSKDLSEWLGSNEDYSAFFITDEMKYMFNSNLSKSEILLKRKELIVQKEKEFVVNDLKIMYM</sequence>
<dbReference type="EMBL" id="JACHKT010000046">
    <property type="protein sequence ID" value="MBB6005493.1"/>
    <property type="molecule type" value="Genomic_DNA"/>
</dbReference>
<evidence type="ECO:0000313" key="2">
    <source>
        <dbReference type="EMBL" id="MBB6005493.1"/>
    </source>
</evidence>
<dbReference type="Pfam" id="PF03235">
    <property type="entry name" value="GmrSD_N"/>
    <property type="match status" value="1"/>
</dbReference>
<evidence type="ECO:0000259" key="1">
    <source>
        <dbReference type="Pfam" id="PF03235"/>
    </source>
</evidence>